<dbReference type="AlphaFoldDB" id="A0A1I7XUC8"/>
<organism evidence="3 4">
    <name type="scientific">Heterorhabditis bacteriophora</name>
    <name type="common">Entomopathogenic nematode worm</name>
    <dbReference type="NCBI Taxonomy" id="37862"/>
    <lineage>
        <taxon>Eukaryota</taxon>
        <taxon>Metazoa</taxon>
        <taxon>Ecdysozoa</taxon>
        <taxon>Nematoda</taxon>
        <taxon>Chromadorea</taxon>
        <taxon>Rhabditida</taxon>
        <taxon>Rhabditina</taxon>
        <taxon>Rhabditomorpha</taxon>
        <taxon>Strongyloidea</taxon>
        <taxon>Heterorhabditidae</taxon>
        <taxon>Heterorhabditis</taxon>
    </lineage>
</organism>
<protein>
    <submittedName>
        <fullName evidence="4">Btz domain-containing protein</fullName>
    </submittedName>
</protein>
<accession>A0A1I7XUC8</accession>
<dbReference type="WBParaSite" id="Hba_21354">
    <property type="protein sequence ID" value="Hba_21354"/>
    <property type="gene ID" value="Hba_21354"/>
</dbReference>
<feature type="transmembrane region" description="Helical" evidence="2">
    <location>
        <begin position="475"/>
        <end position="495"/>
    </location>
</feature>
<evidence type="ECO:0000256" key="1">
    <source>
        <dbReference type="SAM" id="MobiDB-lite"/>
    </source>
</evidence>
<feature type="region of interest" description="Disordered" evidence="1">
    <location>
        <begin position="178"/>
        <end position="214"/>
    </location>
</feature>
<dbReference type="Proteomes" id="UP000095283">
    <property type="component" value="Unplaced"/>
</dbReference>
<reference evidence="4" key="1">
    <citation type="submission" date="2016-11" db="UniProtKB">
        <authorList>
            <consortium name="WormBaseParasite"/>
        </authorList>
    </citation>
    <scope>IDENTIFICATION</scope>
</reference>
<name>A0A1I7XUC8_HETBA</name>
<sequence length="499" mass="57079">MPGLGRSRKGSDDVPRTPTPSPPRQHRLLPGAKPGIRPGSARPGAGLQGKRILPGARIPPRPSTPDTQEIRKIDREVKRRECEAERQKEREERDRLLIERGEERVSITYSSFLILEIFFYLYFRWHIQQVAQRDNITSKEAEVKVNFIYMLLINYIIRYHCRFFLQVNAEQAVQSSDSDMSLSEETNFNGSAKSSLPWNNGSESKSESIEQHNTTTQKKFWTVKRLVEQNENFESTNWKKEDGTENAQMLEDSGEDKMDVCDDGEMNASESEYVKKDIVERPATSFGEMQMEKIDTNQKHENFALKHMEVGGLEAERSTDWTNTDWTEGHSLDMGRDWSNRERLHWEWNHGANDDYAGRYGYSGQAFIDTYARARPRGRYFRYGSGYNNRGERGNRRASGTGPWRPPIRGYSLPPRGLPHNRAMHSSNPRGLTRGRSGVPHPQTPRGIRSRPPIMFPRGRGGKQISPPQSGILHFAYLAPFVILVICVLASVSGFKPHS</sequence>
<keyword evidence="2" id="KW-0472">Membrane</keyword>
<feature type="region of interest" description="Disordered" evidence="1">
    <location>
        <begin position="1"/>
        <end position="74"/>
    </location>
</feature>
<proteinExistence type="predicted"/>
<keyword evidence="2" id="KW-1133">Transmembrane helix</keyword>
<evidence type="ECO:0000256" key="2">
    <source>
        <dbReference type="SAM" id="Phobius"/>
    </source>
</evidence>
<keyword evidence="3" id="KW-1185">Reference proteome</keyword>
<evidence type="ECO:0000313" key="4">
    <source>
        <dbReference type="WBParaSite" id="Hba_21354"/>
    </source>
</evidence>
<feature type="compositionally biased region" description="Polar residues" evidence="1">
    <location>
        <begin position="178"/>
        <end position="203"/>
    </location>
</feature>
<feature type="region of interest" description="Disordered" evidence="1">
    <location>
        <begin position="388"/>
        <end position="465"/>
    </location>
</feature>
<evidence type="ECO:0000313" key="3">
    <source>
        <dbReference type="Proteomes" id="UP000095283"/>
    </source>
</evidence>
<keyword evidence="2" id="KW-0812">Transmembrane</keyword>